<dbReference type="Pfam" id="PF13540">
    <property type="entry name" value="RCC1_2"/>
    <property type="match status" value="1"/>
</dbReference>
<dbReference type="GO" id="GO:0005737">
    <property type="term" value="C:cytoplasm"/>
    <property type="evidence" value="ECO:0007669"/>
    <property type="project" value="TreeGrafter"/>
</dbReference>
<name>E4UYQ0_ARTGP</name>
<reference evidence="3" key="1">
    <citation type="journal article" date="2012" name="MBio">
        <title>Comparative genome analysis of Trichophyton rubrum and related dermatophytes reveals candidate genes involved in infection.</title>
        <authorList>
            <person name="Martinez D.A."/>
            <person name="Oliver B.G."/>
            <person name="Graeser Y."/>
            <person name="Goldberg J.M."/>
            <person name="Li W."/>
            <person name="Martinez-Rossi N.M."/>
            <person name="Monod M."/>
            <person name="Shelest E."/>
            <person name="Barton R.C."/>
            <person name="Birch E."/>
            <person name="Brakhage A.A."/>
            <person name="Chen Z."/>
            <person name="Gurr S.J."/>
            <person name="Heiman D."/>
            <person name="Heitman J."/>
            <person name="Kosti I."/>
            <person name="Rossi A."/>
            <person name="Saif S."/>
            <person name="Samalova M."/>
            <person name="Saunders C.W."/>
            <person name="Shea T."/>
            <person name="Summerbell R.C."/>
            <person name="Xu J."/>
            <person name="Young S."/>
            <person name="Zeng Q."/>
            <person name="Birren B.W."/>
            <person name="Cuomo C.A."/>
            <person name="White T.C."/>
        </authorList>
    </citation>
    <scope>NUCLEOTIDE SEQUENCE [LARGE SCALE GENOMIC DNA]</scope>
    <source>
        <strain evidence="3">ATCC MYA-4604 / CBS 118893</strain>
    </source>
</reference>
<proteinExistence type="predicted"/>
<dbReference type="PANTHER" id="PTHR45982">
    <property type="entry name" value="REGULATOR OF CHROMOSOME CONDENSATION"/>
    <property type="match status" value="1"/>
</dbReference>
<dbReference type="eggNOG" id="ENOG502QUVE">
    <property type="taxonomic scope" value="Eukaryota"/>
</dbReference>
<dbReference type="STRING" id="535722.E4UYQ0"/>
<dbReference type="SUPFAM" id="SSF81383">
    <property type="entry name" value="F-box domain"/>
    <property type="match status" value="1"/>
</dbReference>
<keyword evidence="3" id="KW-1185">Reference proteome</keyword>
<dbReference type="EMBL" id="DS989826">
    <property type="protein sequence ID" value="EFR03230.1"/>
    <property type="molecule type" value="Genomic_DNA"/>
</dbReference>
<dbReference type="InParanoid" id="E4UYQ0"/>
<dbReference type="InterPro" id="IPR051553">
    <property type="entry name" value="Ran_GTPase-activating"/>
</dbReference>
<dbReference type="InterPro" id="IPR001810">
    <property type="entry name" value="F-box_dom"/>
</dbReference>
<dbReference type="InterPro" id="IPR009091">
    <property type="entry name" value="RCC1/BLIP-II"/>
</dbReference>
<dbReference type="VEuPathDB" id="FungiDB:MGYG_06231"/>
<evidence type="ECO:0000313" key="2">
    <source>
        <dbReference type="EMBL" id="EFR03230.1"/>
    </source>
</evidence>
<dbReference type="Proteomes" id="UP000002669">
    <property type="component" value="Unassembled WGS sequence"/>
</dbReference>
<dbReference type="SMART" id="SM00256">
    <property type="entry name" value="FBOX"/>
    <property type="match status" value="1"/>
</dbReference>
<dbReference type="OrthoDB" id="61110at2759"/>
<feature type="domain" description="F-box" evidence="1">
    <location>
        <begin position="3"/>
        <end position="50"/>
    </location>
</feature>
<dbReference type="GeneID" id="10026938"/>
<gene>
    <name evidence="2" type="ORF">MGYG_06231</name>
</gene>
<protein>
    <recommendedName>
        <fullName evidence="1">F-box domain-containing protein</fullName>
    </recommendedName>
</protein>
<organism evidence="3">
    <name type="scientific">Arthroderma gypseum (strain ATCC MYA-4604 / CBS 118893)</name>
    <name type="common">Microsporum gypseum</name>
    <dbReference type="NCBI Taxonomy" id="535722"/>
    <lineage>
        <taxon>Eukaryota</taxon>
        <taxon>Fungi</taxon>
        <taxon>Dikarya</taxon>
        <taxon>Ascomycota</taxon>
        <taxon>Pezizomycotina</taxon>
        <taxon>Eurotiomycetes</taxon>
        <taxon>Eurotiomycetidae</taxon>
        <taxon>Onygenales</taxon>
        <taxon>Arthrodermataceae</taxon>
        <taxon>Nannizzia</taxon>
    </lineage>
</organism>
<dbReference type="RefSeq" id="XP_003171684.1">
    <property type="nucleotide sequence ID" value="XM_003171636.1"/>
</dbReference>
<dbReference type="OMA" id="FPYLDAK"/>
<dbReference type="CDD" id="cd09917">
    <property type="entry name" value="F-box_SF"/>
    <property type="match status" value="1"/>
</dbReference>
<dbReference type="PANTHER" id="PTHR45982:SF3">
    <property type="entry name" value="F-BOX PROTEIN POF9"/>
    <property type="match status" value="1"/>
</dbReference>
<sequence>MALVKLDDLPEDILVLIFPLLDVPDFLALCSVNKYFHEAFLKSPEFWREVTTKTFRIPVQPLLRANGPRWYWLYKNLRTQTKVYQWGGEGRPSQPVNKTWPYESSAAAEVRNIVDLQCGGWSSSCLTSDGELYLNGRIDGVFYDYSSASGYQRLKFDAQYPATSADSYHKSTAIKQFSSGRRHILGLSDEGMIWSWFHRDQNARLIEFSCARTVLNSKDPSTPGTVTKVVAGWDMNSAFVAGTGIVYWKLENPRPDSDESVLLIVPGKIVPGTGFQRSKSNKDRAEDDVGLGEVINHIVLEGYIVFITDLNKVFAVDENGQRTVELAKFGAPGRILQDIQGAFRNFAVFTATGEVMIGGVEHIQDAFNCVDSPDSASSPDLPAGLQHSEVISVSFGDYHYTALHADGKVSSYGREPRGCGSLGLGSTLGGVPLRGLSKEQDDYFSTDVYFAQFAEGKRHNVWFEPEKRDWLKYLACEAASRLNGEDWLMPFKEDDELMERYSACIERAGDNWDNFPDIKSENADGLGAYFTLSVASAGWQTVALVLVNKDLAEKVRRKHMVNENDDGNQKNPKYKWKLQKYPTLSRNSERMLDFSVYDFDTWVYGLPPLEENNR</sequence>
<dbReference type="Gene3D" id="1.20.1280.50">
    <property type="match status" value="1"/>
</dbReference>
<dbReference type="Gene3D" id="2.130.10.30">
    <property type="entry name" value="Regulator of chromosome condensation 1/beta-lactamase-inhibitor protein II"/>
    <property type="match status" value="2"/>
</dbReference>
<dbReference type="Pfam" id="PF12937">
    <property type="entry name" value="F-box-like"/>
    <property type="match status" value="1"/>
</dbReference>
<evidence type="ECO:0000313" key="3">
    <source>
        <dbReference type="Proteomes" id="UP000002669"/>
    </source>
</evidence>
<dbReference type="HOGENOM" id="CLU_019361_0_0_1"/>
<dbReference type="AlphaFoldDB" id="E4UYQ0"/>
<accession>E4UYQ0</accession>
<dbReference type="InterPro" id="IPR036047">
    <property type="entry name" value="F-box-like_dom_sf"/>
</dbReference>
<dbReference type="GO" id="GO:0005085">
    <property type="term" value="F:guanyl-nucleotide exchange factor activity"/>
    <property type="evidence" value="ECO:0007669"/>
    <property type="project" value="TreeGrafter"/>
</dbReference>
<evidence type="ECO:0000259" key="1">
    <source>
        <dbReference type="PROSITE" id="PS50181"/>
    </source>
</evidence>
<dbReference type="PROSITE" id="PS50181">
    <property type="entry name" value="FBOX"/>
    <property type="match status" value="1"/>
</dbReference>
<dbReference type="SUPFAM" id="SSF50985">
    <property type="entry name" value="RCC1/BLIP-II"/>
    <property type="match status" value="1"/>
</dbReference>